<dbReference type="InterPro" id="IPR036271">
    <property type="entry name" value="Tet_transcr_reg_TetR-rel_C_sf"/>
</dbReference>
<feature type="region of interest" description="Disordered" evidence="5">
    <location>
        <begin position="142"/>
        <end position="164"/>
    </location>
</feature>
<dbReference type="Pfam" id="PF00440">
    <property type="entry name" value="TetR_N"/>
    <property type="match status" value="1"/>
</dbReference>
<evidence type="ECO:0000256" key="5">
    <source>
        <dbReference type="SAM" id="MobiDB-lite"/>
    </source>
</evidence>
<reference evidence="7 8" key="1">
    <citation type="submission" date="2016-10" db="EMBL/GenBank/DDBJ databases">
        <authorList>
            <person name="de Groot N.N."/>
        </authorList>
    </citation>
    <scope>NUCLEOTIDE SEQUENCE [LARGE SCALE GENOMIC DNA]</scope>
    <source>
        <strain evidence="7 8">DSM 44468</strain>
    </source>
</reference>
<keyword evidence="1" id="KW-0805">Transcription regulation</keyword>
<dbReference type="AlphaFoldDB" id="A0A1I3VIG2"/>
<protein>
    <submittedName>
        <fullName evidence="7">Regulatory protein, tetR family</fullName>
    </submittedName>
</protein>
<feature type="DNA-binding region" description="H-T-H motif" evidence="4">
    <location>
        <begin position="33"/>
        <end position="52"/>
    </location>
</feature>
<evidence type="ECO:0000256" key="4">
    <source>
        <dbReference type="PROSITE-ProRule" id="PRU00335"/>
    </source>
</evidence>
<feature type="region of interest" description="Disordered" evidence="5">
    <location>
        <begin position="1"/>
        <end position="21"/>
    </location>
</feature>
<dbReference type="Gene3D" id="1.10.357.10">
    <property type="entry name" value="Tetracycline Repressor, domain 2"/>
    <property type="match status" value="1"/>
</dbReference>
<dbReference type="STRING" id="115433.SAMN05421835_11141"/>
<feature type="compositionally biased region" description="Basic residues" evidence="5">
    <location>
        <begin position="1"/>
        <end position="10"/>
    </location>
</feature>
<dbReference type="InterPro" id="IPR050109">
    <property type="entry name" value="HTH-type_TetR-like_transc_reg"/>
</dbReference>
<accession>A0A1I3VIG2</accession>
<dbReference type="PANTHER" id="PTHR30055:SF234">
    <property type="entry name" value="HTH-TYPE TRANSCRIPTIONAL REGULATOR BETI"/>
    <property type="match status" value="1"/>
</dbReference>
<dbReference type="PANTHER" id="PTHR30055">
    <property type="entry name" value="HTH-TYPE TRANSCRIPTIONAL REGULATOR RUTR"/>
    <property type="match status" value="1"/>
</dbReference>
<keyword evidence="8" id="KW-1185">Reference proteome</keyword>
<dbReference type="OrthoDB" id="9795011at2"/>
<dbReference type="InterPro" id="IPR001647">
    <property type="entry name" value="HTH_TetR"/>
</dbReference>
<evidence type="ECO:0000256" key="1">
    <source>
        <dbReference type="ARBA" id="ARBA00023015"/>
    </source>
</evidence>
<keyword evidence="3" id="KW-0804">Transcription</keyword>
<dbReference type="InterPro" id="IPR009057">
    <property type="entry name" value="Homeodomain-like_sf"/>
</dbReference>
<dbReference type="PRINTS" id="PR00455">
    <property type="entry name" value="HTHTETR"/>
</dbReference>
<dbReference type="GO" id="GO:0000976">
    <property type="term" value="F:transcription cis-regulatory region binding"/>
    <property type="evidence" value="ECO:0007669"/>
    <property type="project" value="TreeGrafter"/>
</dbReference>
<gene>
    <name evidence="7" type="ORF">SAMN05421835_11141</name>
</gene>
<dbReference type="RefSeq" id="WP_091509503.1">
    <property type="nucleotide sequence ID" value="NZ_CBDQZW010000005.1"/>
</dbReference>
<name>A0A1I3VIG2_9PSEU</name>
<dbReference type="Proteomes" id="UP000199025">
    <property type="component" value="Unassembled WGS sequence"/>
</dbReference>
<proteinExistence type="predicted"/>
<feature type="domain" description="HTH tetR-type" evidence="6">
    <location>
        <begin position="11"/>
        <end position="70"/>
    </location>
</feature>
<dbReference type="SUPFAM" id="SSF46689">
    <property type="entry name" value="Homeodomain-like"/>
    <property type="match status" value="1"/>
</dbReference>
<dbReference type="PROSITE" id="PS50977">
    <property type="entry name" value="HTH_TETR_2"/>
    <property type="match status" value="1"/>
</dbReference>
<evidence type="ECO:0000256" key="2">
    <source>
        <dbReference type="ARBA" id="ARBA00023125"/>
    </source>
</evidence>
<dbReference type="SUPFAM" id="SSF48498">
    <property type="entry name" value="Tetracyclin repressor-like, C-terminal domain"/>
    <property type="match status" value="1"/>
</dbReference>
<evidence type="ECO:0000313" key="7">
    <source>
        <dbReference type="EMBL" id="SFJ95194.1"/>
    </source>
</evidence>
<dbReference type="GO" id="GO:0003700">
    <property type="term" value="F:DNA-binding transcription factor activity"/>
    <property type="evidence" value="ECO:0007669"/>
    <property type="project" value="TreeGrafter"/>
</dbReference>
<organism evidence="7 8">
    <name type="scientific">Amycolatopsis sacchari</name>
    <dbReference type="NCBI Taxonomy" id="115433"/>
    <lineage>
        <taxon>Bacteria</taxon>
        <taxon>Bacillati</taxon>
        <taxon>Actinomycetota</taxon>
        <taxon>Actinomycetes</taxon>
        <taxon>Pseudonocardiales</taxon>
        <taxon>Pseudonocardiaceae</taxon>
        <taxon>Amycolatopsis</taxon>
    </lineage>
</organism>
<evidence type="ECO:0000259" key="6">
    <source>
        <dbReference type="PROSITE" id="PS50977"/>
    </source>
</evidence>
<keyword evidence="2 4" id="KW-0238">DNA-binding</keyword>
<evidence type="ECO:0000256" key="3">
    <source>
        <dbReference type="ARBA" id="ARBA00023163"/>
    </source>
</evidence>
<dbReference type="EMBL" id="FORP01000011">
    <property type="protein sequence ID" value="SFJ95194.1"/>
    <property type="molecule type" value="Genomic_DNA"/>
</dbReference>
<sequence>MSRSRLRATRATRNPSRPKAATEVFREKGLGVPLEEIAQRAGVSAGTLYNRFGGREALIDAVMPALVAERMGEALSRAEALADPWGSLVTYVTVLCEQQAGDPAFRDVVSRQLAGRPELTAKCEAELGKSVPLFERARRAGLHAGATHPLPAPAPDADQIRRML</sequence>
<evidence type="ECO:0000313" key="8">
    <source>
        <dbReference type="Proteomes" id="UP000199025"/>
    </source>
</evidence>